<evidence type="ECO:0000259" key="12">
    <source>
        <dbReference type="PROSITE" id="PS50887"/>
    </source>
</evidence>
<evidence type="ECO:0000256" key="8">
    <source>
        <dbReference type="ARBA" id="ARBA00022839"/>
    </source>
</evidence>
<dbReference type="InterPro" id="IPR013408">
    <property type="entry name" value="Cas10/Csm1"/>
</dbReference>
<evidence type="ECO:0000256" key="2">
    <source>
        <dbReference type="ARBA" id="ARBA00014333"/>
    </source>
</evidence>
<dbReference type="Proteomes" id="UP000697998">
    <property type="component" value="Unassembled WGS sequence"/>
</dbReference>
<feature type="domain" description="GGDEF" evidence="12">
    <location>
        <begin position="626"/>
        <end position="770"/>
    </location>
</feature>
<dbReference type="PANTHER" id="PTHR36528">
    <property type="entry name" value="CRISPR SYSTEM SINGLE-STRAND-SPECIFIC DEOXYRIBONUCLEASE CAS10/CSM1 (SUBTYPE III-A)"/>
    <property type="match status" value="1"/>
</dbReference>
<name>A0A935UJI7_9PROT</name>
<keyword evidence="8" id="KW-0269">Exonuclease</keyword>
<dbReference type="InterPro" id="IPR054767">
    <property type="entry name" value="Cas10-Cmr2_palm2"/>
</dbReference>
<evidence type="ECO:0000313" key="13">
    <source>
        <dbReference type="EMBL" id="MBK7677693.1"/>
    </source>
</evidence>
<evidence type="ECO:0000256" key="3">
    <source>
        <dbReference type="ARBA" id="ARBA00022679"/>
    </source>
</evidence>
<sequence>MNLLEQSARVALAAFLHDIGKLAERAGIDHAGRLDAHKTLYCPWHQVGADTRNGYHSHIHAAYTGLAWDALEATGHFPDLRSDSPPFASGADGNLTDSAVNAASAHHRPDTFLQWIVATADRVASGFERDKFEADYNSRKERPNHYRARLLTLLEQIGKPGSVKEGELQWRYALRPMAPESLFPQPAAECTPRDDETARAEYLALWEALLAGIRRIPQAHVHALPLWLDHFDSLWLTMTHAIPSATAFDVKPEVSLYDHSKATAALATALWRWHHDQGSEDVRAVREGWAEDKFLLVQGDFFGIQDFIFAEGGATQKHAHKLLRGRSFQVSLLAECAALKLLEALDLPPTAQIINAAGKFLIVAPNTTDAHAAIARCRQELNAWCLRHTYGEIGVGLATTAASCNDFAAGHFGELSRRLFAALDTAKHQRFDLCADDATSIFDGFLDEFDNTLGVCEINGHHPADPAASARRDYSLSKLADDQIRIGEQLTRHARLLVARQAETLPVLGLDYFGYRLAIVPSADESGKYGELARNGTLLRVWDFDAAEADGTVWRGYARRFVNSYVPRFDAGDAQTAGKYGKWEGEADFARDAANEAQRGAPIKTLHHIACEDRQLSASDRWQGEIALLTVKGDIDDLGRLFQQGLEKPTFAKMASLSRQINAFFALWLPWFCEHGRDDQGVARYRNTYTVFAGGDDFFLIGPWESTLALATVLREKFAAYVANPRISFSAGLSMTHPKTPVRQLKRSTETALAAAKDQPGKNAVTLWQNSVSWVDWQMLMGQRRAALEALMARAGSHGAAFSTGLTYALLQLSDRAESKRPVDAIWRSQLHYRLARFFRDRVKGDEAARRRREQLLGDAIREIGGALGTYKGAYRLPLSVLLYRQRE</sequence>
<evidence type="ECO:0000313" key="14">
    <source>
        <dbReference type="Proteomes" id="UP000697998"/>
    </source>
</evidence>
<organism evidence="13 14">
    <name type="scientific">Candidatus Accumulibacter proximus</name>
    <dbReference type="NCBI Taxonomy" id="2954385"/>
    <lineage>
        <taxon>Bacteria</taxon>
        <taxon>Pseudomonadati</taxon>
        <taxon>Pseudomonadota</taxon>
        <taxon>Betaproteobacteria</taxon>
        <taxon>Candidatus Accumulibacter</taxon>
    </lineage>
</organism>
<dbReference type="InterPro" id="IPR052117">
    <property type="entry name" value="Cas10/Csm1_subtype-III-A"/>
</dbReference>
<evidence type="ECO:0000256" key="1">
    <source>
        <dbReference type="ARBA" id="ARBA00005700"/>
    </source>
</evidence>
<keyword evidence="6" id="KW-0255">Endonuclease</keyword>
<keyword evidence="10" id="KW-0051">Antiviral defense</keyword>
<dbReference type="Pfam" id="PF22335">
    <property type="entry name" value="Cas10-Cmr2_palm2"/>
    <property type="match status" value="1"/>
</dbReference>
<dbReference type="InterPro" id="IPR041062">
    <property type="entry name" value="Csm1_B"/>
</dbReference>
<dbReference type="GO" id="GO:0005524">
    <property type="term" value="F:ATP binding"/>
    <property type="evidence" value="ECO:0007669"/>
    <property type="project" value="UniProtKB-KW"/>
</dbReference>
<evidence type="ECO:0000256" key="11">
    <source>
        <dbReference type="ARBA" id="ARBA00032922"/>
    </source>
</evidence>
<evidence type="ECO:0000256" key="4">
    <source>
        <dbReference type="ARBA" id="ARBA00022722"/>
    </source>
</evidence>
<keyword evidence="7" id="KW-0378">Hydrolase</keyword>
<dbReference type="NCBIfam" id="TIGR02578">
    <property type="entry name" value="cas_TM1811_Csm1"/>
    <property type="match status" value="1"/>
</dbReference>
<dbReference type="EMBL" id="JADJMH010000040">
    <property type="protein sequence ID" value="MBK7677693.1"/>
    <property type="molecule type" value="Genomic_DNA"/>
</dbReference>
<dbReference type="PROSITE" id="PS50887">
    <property type="entry name" value="GGDEF"/>
    <property type="match status" value="1"/>
</dbReference>
<evidence type="ECO:0000256" key="9">
    <source>
        <dbReference type="ARBA" id="ARBA00022840"/>
    </source>
</evidence>
<dbReference type="Pfam" id="PF18211">
    <property type="entry name" value="Csm1_B"/>
    <property type="match status" value="1"/>
</dbReference>
<dbReference type="InterPro" id="IPR043128">
    <property type="entry name" value="Rev_trsase/Diguanyl_cyclase"/>
</dbReference>
<accession>A0A935UJI7</accession>
<dbReference type="GO" id="GO:0004519">
    <property type="term" value="F:endonuclease activity"/>
    <property type="evidence" value="ECO:0007669"/>
    <property type="project" value="UniProtKB-KW"/>
</dbReference>
<dbReference type="AlphaFoldDB" id="A0A935UJI7"/>
<keyword evidence="5" id="KW-0547">Nucleotide-binding</keyword>
<dbReference type="PANTHER" id="PTHR36528:SF1">
    <property type="entry name" value="CRISPR SYSTEM SINGLE-STRAND-SPECIFIC DEOXYRIBONUCLEASE CAS10_CSM1 (SUBTYPE III-A)"/>
    <property type="match status" value="1"/>
</dbReference>
<evidence type="ECO:0000256" key="6">
    <source>
        <dbReference type="ARBA" id="ARBA00022759"/>
    </source>
</evidence>
<gene>
    <name evidence="13" type="primary">cas10</name>
    <name evidence="13" type="ORF">IPJ27_24770</name>
</gene>
<keyword evidence="9" id="KW-0067">ATP-binding</keyword>
<comment type="caution">
    <text evidence="13">The sequence shown here is derived from an EMBL/GenBank/DDBJ whole genome shotgun (WGS) entry which is preliminary data.</text>
</comment>
<evidence type="ECO:0000256" key="7">
    <source>
        <dbReference type="ARBA" id="ARBA00022801"/>
    </source>
</evidence>
<evidence type="ECO:0000256" key="5">
    <source>
        <dbReference type="ARBA" id="ARBA00022741"/>
    </source>
</evidence>
<keyword evidence="3" id="KW-0808">Transferase</keyword>
<dbReference type="InterPro" id="IPR000160">
    <property type="entry name" value="GGDEF_dom"/>
</dbReference>
<keyword evidence="4" id="KW-0540">Nuclease</keyword>
<evidence type="ECO:0000256" key="10">
    <source>
        <dbReference type="ARBA" id="ARBA00023118"/>
    </source>
</evidence>
<reference evidence="13 14" key="1">
    <citation type="submission" date="2020-10" db="EMBL/GenBank/DDBJ databases">
        <title>Connecting structure to function with the recovery of over 1000 high-quality activated sludge metagenome-assembled genomes encoding full-length rRNA genes using long-read sequencing.</title>
        <authorList>
            <person name="Singleton C.M."/>
            <person name="Petriglieri F."/>
            <person name="Kristensen J.M."/>
            <person name="Kirkegaard R.H."/>
            <person name="Michaelsen T.Y."/>
            <person name="Andersen M.H."/>
            <person name="Karst S.M."/>
            <person name="Dueholm M.S."/>
            <person name="Nielsen P.H."/>
            <person name="Albertsen M."/>
        </authorList>
    </citation>
    <scope>NUCLEOTIDE SEQUENCE [LARGE SCALE GENOMIC DNA]</scope>
    <source>
        <strain evidence="13">EsbW_18-Q3-R4-48_BATAC.285</strain>
    </source>
</reference>
<dbReference type="GO" id="GO:0004527">
    <property type="term" value="F:exonuclease activity"/>
    <property type="evidence" value="ECO:0007669"/>
    <property type="project" value="UniProtKB-KW"/>
</dbReference>
<protein>
    <recommendedName>
        <fullName evidence="2">CRISPR system single-strand-specific deoxyribonuclease Cas10/Csm1 (subtype III-A)</fullName>
    </recommendedName>
    <alternativeName>
        <fullName evidence="11">Cyclic oligoadenylate synthase</fullName>
    </alternativeName>
</protein>
<dbReference type="GO" id="GO:0051607">
    <property type="term" value="P:defense response to virus"/>
    <property type="evidence" value="ECO:0007669"/>
    <property type="project" value="UniProtKB-KW"/>
</dbReference>
<dbReference type="Gene3D" id="3.30.70.270">
    <property type="match status" value="1"/>
</dbReference>
<comment type="similarity">
    <text evidence="1">Belongs to the CRISPR-associated Cas10/Csm1 family.</text>
</comment>
<dbReference type="GO" id="GO:0016740">
    <property type="term" value="F:transferase activity"/>
    <property type="evidence" value="ECO:0007669"/>
    <property type="project" value="UniProtKB-KW"/>
</dbReference>
<proteinExistence type="inferred from homology"/>